<dbReference type="Proteomes" id="UP000006727">
    <property type="component" value="Chromosome 3"/>
</dbReference>
<dbReference type="Gramene" id="Pp3c3_32590V3.1">
    <property type="protein sequence ID" value="Pp3c3_32590V3.1"/>
    <property type="gene ID" value="Pp3c3_32590"/>
</dbReference>
<dbReference type="EMBL" id="ABEU02000003">
    <property type="protein sequence ID" value="PNR58284.1"/>
    <property type="molecule type" value="Genomic_DNA"/>
</dbReference>
<dbReference type="AlphaFoldDB" id="A0A2K1KWX0"/>
<name>A0A2K1KWX0_PHYPA</name>
<accession>A0A2K1KWX0</accession>
<protein>
    <submittedName>
        <fullName evidence="1 2">Uncharacterized protein</fullName>
    </submittedName>
</protein>
<sequence>MCGEGGHDMASNPYMALTGMNWAAQDQPEGRGATNITELRERLSNLALHPRNATPGAGIRADQAASAVPGAGEVLPDLDCLAGLGLSELEMMRDLVEPLDPTILQQLVHNARIQEMHQYLSNPTYMNQMTFPYYKYASPSTSIGQPKSRFQRDDAEPSLYSITDQTRDFSARCE</sequence>
<proteinExistence type="predicted"/>
<dbReference type="EnsemblPlants" id="Pp3c3_32590V3.1">
    <property type="protein sequence ID" value="Pp3c3_32590V3.1"/>
    <property type="gene ID" value="Pp3c3_32590"/>
</dbReference>
<evidence type="ECO:0000313" key="3">
    <source>
        <dbReference type="Proteomes" id="UP000006727"/>
    </source>
</evidence>
<reference evidence="1 3" key="1">
    <citation type="journal article" date="2008" name="Science">
        <title>The Physcomitrella genome reveals evolutionary insights into the conquest of land by plants.</title>
        <authorList>
            <person name="Rensing S."/>
            <person name="Lang D."/>
            <person name="Zimmer A."/>
            <person name="Terry A."/>
            <person name="Salamov A."/>
            <person name="Shapiro H."/>
            <person name="Nishiyama T."/>
            <person name="Perroud P.-F."/>
            <person name="Lindquist E."/>
            <person name="Kamisugi Y."/>
            <person name="Tanahashi T."/>
            <person name="Sakakibara K."/>
            <person name="Fujita T."/>
            <person name="Oishi K."/>
            <person name="Shin-I T."/>
            <person name="Kuroki Y."/>
            <person name="Toyoda A."/>
            <person name="Suzuki Y."/>
            <person name="Hashimoto A."/>
            <person name="Yamaguchi K."/>
            <person name="Sugano A."/>
            <person name="Kohara Y."/>
            <person name="Fujiyama A."/>
            <person name="Anterola A."/>
            <person name="Aoki S."/>
            <person name="Ashton N."/>
            <person name="Barbazuk W.B."/>
            <person name="Barker E."/>
            <person name="Bennetzen J."/>
            <person name="Bezanilla M."/>
            <person name="Blankenship R."/>
            <person name="Cho S.H."/>
            <person name="Dutcher S."/>
            <person name="Estelle M."/>
            <person name="Fawcett J.A."/>
            <person name="Gundlach H."/>
            <person name="Hanada K."/>
            <person name="Heyl A."/>
            <person name="Hicks K.A."/>
            <person name="Hugh J."/>
            <person name="Lohr M."/>
            <person name="Mayer K."/>
            <person name="Melkozernov A."/>
            <person name="Murata T."/>
            <person name="Nelson D."/>
            <person name="Pils B."/>
            <person name="Prigge M."/>
            <person name="Reiss B."/>
            <person name="Renner T."/>
            <person name="Rombauts S."/>
            <person name="Rushton P."/>
            <person name="Sanderfoot A."/>
            <person name="Schween G."/>
            <person name="Shiu S.-H."/>
            <person name="Stueber K."/>
            <person name="Theodoulou F.L."/>
            <person name="Tu H."/>
            <person name="Van de Peer Y."/>
            <person name="Verrier P.J."/>
            <person name="Waters E."/>
            <person name="Wood A."/>
            <person name="Yang L."/>
            <person name="Cove D."/>
            <person name="Cuming A."/>
            <person name="Hasebe M."/>
            <person name="Lucas S."/>
            <person name="Mishler D.B."/>
            <person name="Reski R."/>
            <person name="Grigoriev I."/>
            <person name="Quatrano R.S."/>
            <person name="Boore J.L."/>
        </authorList>
    </citation>
    <scope>NUCLEOTIDE SEQUENCE [LARGE SCALE GENOMIC DNA]</scope>
    <source>
        <strain evidence="2 3">cv. Gransden 2004</strain>
    </source>
</reference>
<gene>
    <name evidence="1" type="ORF">PHYPA_005279</name>
</gene>
<dbReference type="PaxDb" id="3218-PP1S198_56V6.1"/>
<evidence type="ECO:0000313" key="1">
    <source>
        <dbReference type="EMBL" id="PNR58284.1"/>
    </source>
</evidence>
<organism evidence="1">
    <name type="scientific">Physcomitrium patens</name>
    <name type="common">Spreading-leaved earth moss</name>
    <name type="synonym">Physcomitrella patens</name>
    <dbReference type="NCBI Taxonomy" id="3218"/>
    <lineage>
        <taxon>Eukaryota</taxon>
        <taxon>Viridiplantae</taxon>
        <taxon>Streptophyta</taxon>
        <taxon>Embryophyta</taxon>
        <taxon>Bryophyta</taxon>
        <taxon>Bryophytina</taxon>
        <taxon>Bryopsida</taxon>
        <taxon>Funariidae</taxon>
        <taxon>Funariales</taxon>
        <taxon>Funariaceae</taxon>
        <taxon>Physcomitrium</taxon>
    </lineage>
</organism>
<keyword evidence="3" id="KW-1185">Reference proteome</keyword>
<reference evidence="1 3" key="2">
    <citation type="journal article" date="2018" name="Plant J.">
        <title>The Physcomitrella patens chromosome-scale assembly reveals moss genome structure and evolution.</title>
        <authorList>
            <person name="Lang D."/>
            <person name="Ullrich K.K."/>
            <person name="Murat F."/>
            <person name="Fuchs J."/>
            <person name="Jenkins J."/>
            <person name="Haas F.B."/>
            <person name="Piednoel M."/>
            <person name="Gundlach H."/>
            <person name="Van Bel M."/>
            <person name="Meyberg R."/>
            <person name="Vives C."/>
            <person name="Morata J."/>
            <person name="Symeonidi A."/>
            <person name="Hiss M."/>
            <person name="Muchero W."/>
            <person name="Kamisugi Y."/>
            <person name="Saleh O."/>
            <person name="Blanc G."/>
            <person name="Decker E.L."/>
            <person name="van Gessel N."/>
            <person name="Grimwood J."/>
            <person name="Hayes R.D."/>
            <person name="Graham S.W."/>
            <person name="Gunter L.E."/>
            <person name="McDaniel S.F."/>
            <person name="Hoernstein S.N.W."/>
            <person name="Larsson A."/>
            <person name="Li F.W."/>
            <person name="Perroud P.F."/>
            <person name="Phillips J."/>
            <person name="Ranjan P."/>
            <person name="Rokshar D.S."/>
            <person name="Rothfels C.J."/>
            <person name="Schneider L."/>
            <person name="Shu S."/>
            <person name="Stevenson D.W."/>
            <person name="Thummler F."/>
            <person name="Tillich M."/>
            <person name="Villarreal Aguilar J.C."/>
            <person name="Widiez T."/>
            <person name="Wong G.K."/>
            <person name="Wymore A."/>
            <person name="Zhang Y."/>
            <person name="Zimmer A.D."/>
            <person name="Quatrano R.S."/>
            <person name="Mayer K.F.X."/>
            <person name="Goodstein D."/>
            <person name="Casacuberta J.M."/>
            <person name="Vandepoele K."/>
            <person name="Reski R."/>
            <person name="Cuming A.C."/>
            <person name="Tuskan G.A."/>
            <person name="Maumus F."/>
            <person name="Salse J."/>
            <person name="Schmutz J."/>
            <person name="Rensing S.A."/>
        </authorList>
    </citation>
    <scope>NUCLEOTIDE SEQUENCE [LARGE SCALE GENOMIC DNA]</scope>
    <source>
        <strain evidence="2 3">cv. Gransden 2004</strain>
    </source>
</reference>
<evidence type="ECO:0000313" key="2">
    <source>
        <dbReference type="EnsemblPlants" id="Pp3c3_32590V3.1"/>
    </source>
</evidence>
<reference evidence="2" key="3">
    <citation type="submission" date="2020-12" db="UniProtKB">
        <authorList>
            <consortium name="EnsemblPlants"/>
        </authorList>
    </citation>
    <scope>IDENTIFICATION</scope>
</reference>